<evidence type="ECO:0000259" key="6">
    <source>
        <dbReference type="Pfam" id="PF00692"/>
    </source>
</evidence>
<dbReference type="InterPro" id="IPR008181">
    <property type="entry name" value="dUTPase"/>
</dbReference>
<comment type="caution">
    <text evidence="5">Lacks conserved residue(s) required for the propagation of feature annotation.</text>
</comment>
<sequence length="155" mass="16136">MTIPLTFQRLPDSDPDIALPVYATDGAAGADIRANFPPDQRAQGLTLAPMERALVPTGLACAVPRGYEMQIRARSGLALKHGIALVNAPGTIDSDYRGPIGVIVINLGTTDFTVDHGMRIAQIILAPVTQAQIALNDQLDGTDRGTGGFGSTGTG</sequence>
<dbReference type="PANTHER" id="PTHR11241">
    <property type="entry name" value="DEOXYURIDINE 5'-TRIPHOSPHATE NUCLEOTIDOHYDROLASE"/>
    <property type="match status" value="1"/>
</dbReference>
<dbReference type="InterPro" id="IPR036157">
    <property type="entry name" value="dUTPase-like_sf"/>
</dbReference>
<keyword evidence="8" id="KW-1185">Reference proteome</keyword>
<dbReference type="NCBIfam" id="NF001862">
    <property type="entry name" value="PRK00601.1"/>
    <property type="match status" value="1"/>
</dbReference>
<dbReference type="PANTHER" id="PTHR11241:SF0">
    <property type="entry name" value="DEOXYURIDINE 5'-TRIPHOSPHATE NUCLEOTIDOHYDROLASE"/>
    <property type="match status" value="1"/>
</dbReference>
<keyword evidence="2 5" id="KW-0378">Hydrolase</keyword>
<evidence type="ECO:0000256" key="3">
    <source>
        <dbReference type="ARBA" id="ARBA00023080"/>
    </source>
</evidence>
<dbReference type="CDD" id="cd07557">
    <property type="entry name" value="trimeric_dUTPase"/>
    <property type="match status" value="1"/>
</dbReference>
<keyword evidence="3 5" id="KW-0546">Nucleotide metabolism</keyword>
<protein>
    <recommendedName>
        <fullName evidence="5">Deoxyuridine 5'-triphosphate nucleotidohydrolase</fullName>
        <shortName evidence="5">dUTPase</shortName>
        <ecNumber evidence="5">3.6.1.23</ecNumber>
    </recommendedName>
    <alternativeName>
        <fullName evidence="5">dUTP pyrophosphatase</fullName>
    </alternativeName>
</protein>
<evidence type="ECO:0000313" key="8">
    <source>
        <dbReference type="Proteomes" id="UP001431784"/>
    </source>
</evidence>
<dbReference type="SUPFAM" id="SSF51283">
    <property type="entry name" value="dUTPase-like"/>
    <property type="match status" value="1"/>
</dbReference>
<keyword evidence="5" id="KW-0479">Metal-binding</keyword>
<dbReference type="HAMAP" id="MF_00116">
    <property type="entry name" value="dUTPase_bact"/>
    <property type="match status" value="1"/>
</dbReference>
<comment type="similarity">
    <text evidence="1 5">Belongs to the dUTPase family.</text>
</comment>
<evidence type="ECO:0000256" key="2">
    <source>
        <dbReference type="ARBA" id="ARBA00022801"/>
    </source>
</evidence>
<dbReference type="Proteomes" id="UP001431784">
    <property type="component" value="Unassembled WGS sequence"/>
</dbReference>
<comment type="cofactor">
    <cofactor evidence="5">
        <name>Mg(2+)</name>
        <dbReference type="ChEBI" id="CHEBI:18420"/>
    </cofactor>
</comment>
<dbReference type="GO" id="GO:0004170">
    <property type="term" value="F:dUTP diphosphatase activity"/>
    <property type="evidence" value="ECO:0007669"/>
    <property type="project" value="UniProtKB-EC"/>
</dbReference>
<feature type="binding site" evidence="5">
    <location>
        <position position="87"/>
    </location>
    <ligand>
        <name>substrate</name>
    </ligand>
</feature>
<dbReference type="Pfam" id="PF00692">
    <property type="entry name" value="dUTPase"/>
    <property type="match status" value="1"/>
</dbReference>
<gene>
    <name evidence="5 7" type="primary">dut</name>
    <name evidence="7" type="ORF">PUT78_05680</name>
</gene>
<reference evidence="7" key="1">
    <citation type="submission" date="2023-02" db="EMBL/GenBank/DDBJ databases">
        <title>Description of Roseinatronobacter alkalisoli sp. nov., an alkaliphilic bacerium isolated from soda soil.</title>
        <authorList>
            <person name="Wei W."/>
        </authorList>
    </citation>
    <scope>NUCLEOTIDE SEQUENCE</scope>
    <source>
        <strain evidence="7">HJB301</strain>
    </source>
</reference>
<comment type="catalytic activity">
    <reaction evidence="4 5">
        <text>dUTP + H2O = dUMP + diphosphate + H(+)</text>
        <dbReference type="Rhea" id="RHEA:10248"/>
        <dbReference type="ChEBI" id="CHEBI:15377"/>
        <dbReference type="ChEBI" id="CHEBI:15378"/>
        <dbReference type="ChEBI" id="CHEBI:33019"/>
        <dbReference type="ChEBI" id="CHEBI:61555"/>
        <dbReference type="ChEBI" id="CHEBI:246422"/>
        <dbReference type="EC" id="3.6.1.23"/>
    </reaction>
</comment>
<organism evidence="7 8">
    <name type="scientific">Roseinatronobacter alkalisoli</name>
    <dbReference type="NCBI Taxonomy" id="3028235"/>
    <lineage>
        <taxon>Bacteria</taxon>
        <taxon>Pseudomonadati</taxon>
        <taxon>Pseudomonadota</taxon>
        <taxon>Alphaproteobacteria</taxon>
        <taxon>Rhodobacterales</taxon>
        <taxon>Paracoccaceae</taxon>
        <taxon>Roseinatronobacter</taxon>
    </lineage>
</organism>
<proteinExistence type="inferred from homology"/>
<dbReference type="RefSeq" id="WP_274351211.1">
    <property type="nucleotide sequence ID" value="NZ_JAQZSM010000003.1"/>
</dbReference>
<dbReference type="Gene3D" id="2.70.40.10">
    <property type="match status" value="1"/>
</dbReference>
<dbReference type="NCBIfam" id="TIGR00576">
    <property type="entry name" value="dut"/>
    <property type="match status" value="1"/>
</dbReference>
<dbReference type="InterPro" id="IPR029054">
    <property type="entry name" value="dUTPase-like"/>
</dbReference>
<feature type="domain" description="dUTPase-like" evidence="6">
    <location>
        <begin position="18"/>
        <end position="153"/>
    </location>
</feature>
<evidence type="ECO:0000313" key="7">
    <source>
        <dbReference type="EMBL" id="MDD7970582.1"/>
    </source>
</evidence>
<name>A0ABT5T656_9RHOB</name>
<dbReference type="EC" id="3.6.1.23" evidence="5"/>
<keyword evidence="5" id="KW-0460">Magnesium</keyword>
<dbReference type="InterPro" id="IPR033704">
    <property type="entry name" value="dUTPase_trimeric"/>
</dbReference>
<evidence type="ECO:0000256" key="4">
    <source>
        <dbReference type="ARBA" id="ARBA00047686"/>
    </source>
</evidence>
<feature type="binding site" evidence="5">
    <location>
        <begin position="74"/>
        <end position="76"/>
    </location>
    <ligand>
        <name>substrate</name>
    </ligand>
</feature>
<comment type="function">
    <text evidence="5">This enzyme is involved in nucleotide metabolism: it produces dUMP, the immediate precursor of thymidine nucleotides and it decreases the intracellular concentration of dUTP so that uracil cannot be incorporated into DNA.</text>
</comment>
<comment type="pathway">
    <text evidence="5">Pyrimidine metabolism; dUMP biosynthesis; dUMP from dCTP (dUTP route): step 2/2.</text>
</comment>
<accession>A0ABT5T656</accession>
<dbReference type="EMBL" id="JAQZSM010000003">
    <property type="protein sequence ID" value="MDD7970582.1"/>
    <property type="molecule type" value="Genomic_DNA"/>
</dbReference>
<comment type="caution">
    <text evidence="7">The sequence shown here is derived from an EMBL/GenBank/DDBJ whole genome shotgun (WGS) entry which is preliminary data.</text>
</comment>
<feature type="binding site" evidence="5">
    <location>
        <begin position="91"/>
        <end position="93"/>
    </location>
    <ligand>
        <name>substrate</name>
    </ligand>
</feature>
<evidence type="ECO:0000256" key="1">
    <source>
        <dbReference type="ARBA" id="ARBA00006581"/>
    </source>
</evidence>
<evidence type="ECO:0000256" key="5">
    <source>
        <dbReference type="HAMAP-Rule" id="MF_00116"/>
    </source>
</evidence>